<feature type="non-terminal residue" evidence="2">
    <location>
        <position position="145"/>
    </location>
</feature>
<feature type="region of interest" description="Disordered" evidence="1">
    <location>
        <begin position="1"/>
        <end position="145"/>
    </location>
</feature>
<evidence type="ECO:0000256" key="1">
    <source>
        <dbReference type="SAM" id="MobiDB-lite"/>
    </source>
</evidence>
<reference evidence="2" key="1">
    <citation type="submission" date="2020-02" db="EMBL/GenBank/DDBJ databases">
        <authorList>
            <person name="Meier V. D."/>
        </authorList>
    </citation>
    <scope>NUCLEOTIDE SEQUENCE</scope>
    <source>
        <strain evidence="2">AVDCRST_MAG89</strain>
    </source>
</reference>
<gene>
    <name evidence="2" type="ORF">AVDCRST_MAG89-3409</name>
</gene>
<dbReference type="EMBL" id="CADCTV010000712">
    <property type="protein sequence ID" value="CAA9355573.1"/>
    <property type="molecule type" value="Genomic_DNA"/>
</dbReference>
<accession>A0A6J4ME70</accession>
<sequence>RPVHRRRRGRLRREQPVRRRPRDRARPRGRRHGLARPPAAAPAGRFCPARGAHARGGRSRHGGDRDDPRQPRDRDRPPAHAPRRPARAHPHRRQRLPRRQQAVDQARGSGVPNHPARVLRRRDRARRRAPGSCARAAGRGRRCRV</sequence>
<feature type="compositionally biased region" description="Low complexity" evidence="1">
    <location>
        <begin position="35"/>
        <end position="51"/>
    </location>
</feature>
<organism evidence="2">
    <name type="scientific">uncultured Gemmatimonadota bacterium</name>
    <dbReference type="NCBI Taxonomy" id="203437"/>
    <lineage>
        <taxon>Bacteria</taxon>
        <taxon>Pseudomonadati</taxon>
        <taxon>Gemmatimonadota</taxon>
        <taxon>environmental samples</taxon>
    </lineage>
</organism>
<name>A0A6J4ME70_9BACT</name>
<proteinExistence type="predicted"/>
<feature type="non-terminal residue" evidence="2">
    <location>
        <position position="1"/>
    </location>
</feature>
<feature type="compositionally biased region" description="Basic residues" evidence="1">
    <location>
        <begin position="117"/>
        <end position="129"/>
    </location>
</feature>
<feature type="compositionally biased region" description="Basic residues" evidence="1">
    <location>
        <begin position="81"/>
        <end position="98"/>
    </location>
</feature>
<protein>
    <submittedName>
        <fullName evidence="2">Uncharacterized protein</fullName>
    </submittedName>
</protein>
<feature type="compositionally biased region" description="Basic residues" evidence="1">
    <location>
        <begin position="18"/>
        <end position="34"/>
    </location>
</feature>
<evidence type="ECO:0000313" key="2">
    <source>
        <dbReference type="EMBL" id="CAA9355573.1"/>
    </source>
</evidence>
<feature type="compositionally biased region" description="Basic residues" evidence="1">
    <location>
        <begin position="1"/>
        <end position="11"/>
    </location>
</feature>
<feature type="compositionally biased region" description="Basic and acidic residues" evidence="1">
    <location>
        <begin position="61"/>
        <end position="78"/>
    </location>
</feature>
<dbReference type="AlphaFoldDB" id="A0A6J4ME70"/>